<dbReference type="InterPro" id="IPR036574">
    <property type="entry name" value="Scorpion_toxin-like_sf"/>
</dbReference>
<dbReference type="InterPro" id="IPR003614">
    <property type="entry name" value="Knottins"/>
</dbReference>
<keyword evidence="4" id="KW-1185">Reference proteome</keyword>
<keyword evidence="1" id="KW-0732">Signal</keyword>
<organism evidence="3 4">
    <name type="scientific">Urochloa decumbens</name>
    <dbReference type="NCBI Taxonomy" id="240449"/>
    <lineage>
        <taxon>Eukaryota</taxon>
        <taxon>Viridiplantae</taxon>
        <taxon>Streptophyta</taxon>
        <taxon>Embryophyta</taxon>
        <taxon>Tracheophyta</taxon>
        <taxon>Spermatophyta</taxon>
        <taxon>Magnoliopsida</taxon>
        <taxon>Liliopsida</taxon>
        <taxon>Poales</taxon>
        <taxon>Poaceae</taxon>
        <taxon>PACMAD clade</taxon>
        <taxon>Panicoideae</taxon>
        <taxon>Panicodae</taxon>
        <taxon>Paniceae</taxon>
        <taxon>Melinidinae</taxon>
        <taxon>Urochloa</taxon>
    </lineage>
</organism>
<evidence type="ECO:0000313" key="3">
    <source>
        <dbReference type="EMBL" id="CAM0146929.1"/>
    </source>
</evidence>
<dbReference type="Pfam" id="PF00304">
    <property type="entry name" value="Gamma-thionin"/>
    <property type="match status" value="1"/>
</dbReference>
<dbReference type="EMBL" id="CAXIPR030000745">
    <property type="protein sequence ID" value="CAM0146929.1"/>
    <property type="molecule type" value="Genomic_DNA"/>
</dbReference>
<dbReference type="Proteomes" id="UP001497457">
    <property type="component" value="Unassembled WGS sequence"/>
</dbReference>
<feature type="domain" description="Knottins-like" evidence="2">
    <location>
        <begin position="32"/>
        <end position="80"/>
    </location>
</feature>
<dbReference type="AlphaFoldDB" id="A0ABC9GZF7"/>
<accession>A0ABC9GZF7</accession>
<proteinExistence type="predicted"/>
<gene>
    <name evidence="3" type="ORF">URODEC1_LOCUS120440</name>
</gene>
<protein>
    <recommendedName>
        <fullName evidence="2">Knottins-like domain-containing protein</fullName>
    </recommendedName>
</protein>
<dbReference type="SUPFAM" id="SSF57095">
    <property type="entry name" value="Scorpion toxin-like"/>
    <property type="match status" value="1"/>
</dbReference>
<evidence type="ECO:0000313" key="4">
    <source>
        <dbReference type="Proteomes" id="UP001497457"/>
    </source>
</evidence>
<feature type="chain" id="PRO_5044796063" description="Knottins-like domain-containing protein" evidence="1">
    <location>
        <begin position="31"/>
        <end position="80"/>
    </location>
</feature>
<reference evidence="3 4" key="1">
    <citation type="submission" date="2024-10" db="EMBL/GenBank/DDBJ databases">
        <authorList>
            <person name="Ryan C."/>
        </authorList>
    </citation>
    <scope>NUCLEOTIDE SEQUENCE [LARGE SCALE GENOMIC DNA]</scope>
</reference>
<evidence type="ECO:0000256" key="1">
    <source>
        <dbReference type="SAM" id="SignalP"/>
    </source>
</evidence>
<comment type="caution">
    <text evidence="3">The sequence shown here is derived from an EMBL/GenBank/DDBJ whole genome shotgun (WGS) entry which is preliminary data.</text>
</comment>
<feature type="signal peptide" evidence="1">
    <location>
        <begin position="1"/>
        <end position="30"/>
    </location>
</feature>
<sequence>MAPSPRNLSAATVVLLLLVFMTAEMSSVAGNTCRHLSGLYHGLCDNNFNACTNSCKDESPDNIRGECHDFLPRCYCITNC</sequence>
<name>A0ABC9GZF7_9POAL</name>
<evidence type="ECO:0000259" key="2">
    <source>
        <dbReference type="Pfam" id="PF00304"/>
    </source>
</evidence>
<dbReference type="Gene3D" id="3.30.30.10">
    <property type="entry name" value="Knottin, scorpion toxin-like"/>
    <property type="match status" value="1"/>
</dbReference>